<name>A0A9D6Z5K7_9BACT</name>
<organism evidence="1 2">
    <name type="scientific">Desulfomonile tiedjei</name>
    <dbReference type="NCBI Taxonomy" id="2358"/>
    <lineage>
        <taxon>Bacteria</taxon>
        <taxon>Pseudomonadati</taxon>
        <taxon>Thermodesulfobacteriota</taxon>
        <taxon>Desulfomonilia</taxon>
        <taxon>Desulfomonilales</taxon>
        <taxon>Desulfomonilaceae</taxon>
        <taxon>Desulfomonile</taxon>
    </lineage>
</organism>
<evidence type="ECO:0000313" key="2">
    <source>
        <dbReference type="Proteomes" id="UP000807825"/>
    </source>
</evidence>
<comment type="caution">
    <text evidence="1">The sequence shown here is derived from an EMBL/GenBank/DDBJ whole genome shotgun (WGS) entry which is preliminary data.</text>
</comment>
<dbReference type="Gene3D" id="3.40.50.2000">
    <property type="entry name" value="Glycogen Phosphorylase B"/>
    <property type="match status" value="1"/>
</dbReference>
<dbReference type="EMBL" id="JACRDE010000563">
    <property type="protein sequence ID" value="MBI5252090.1"/>
    <property type="molecule type" value="Genomic_DNA"/>
</dbReference>
<dbReference type="Proteomes" id="UP000807825">
    <property type="component" value="Unassembled WGS sequence"/>
</dbReference>
<dbReference type="AlphaFoldDB" id="A0A9D6Z5K7"/>
<gene>
    <name evidence="1" type="ORF">HY912_21555</name>
</gene>
<evidence type="ECO:0000313" key="1">
    <source>
        <dbReference type="EMBL" id="MBI5252090.1"/>
    </source>
</evidence>
<sequence length="354" mass="39826">MRVGIVFHKNPFAEPTGIDLVRLRAIAGGLIKRGIQAEVLSPVSDEGTIDDHVPVRKLDVLRESSRYDLIKTSYHYSMELLQDYSGPVVSRIVRVVDDKLPERDDPFRKRLLECQELIRDRSSVLVLNNKENSDRWQALYGDTPRIELIPTGCPVNIPDPCGNPFHGTRPVMLFLGSVAAPRMVRMINRAASELASLCEVHLVGLNKACLYGGDDNCVLNPLVVDHGELPEQKIWDHIRHASIGLALATGPHAFDNDVSKILNYLRGGLPVLSEEPIINNELVRRTGLGTTFAFDDAEDLAAKAEDLLRRDFRSKRKKVMEFMALEHSWDRRVEAYAALFRSLCGCKSEMQRFC</sequence>
<evidence type="ECO:0008006" key="3">
    <source>
        <dbReference type="Google" id="ProtNLM"/>
    </source>
</evidence>
<protein>
    <recommendedName>
        <fullName evidence="3">Glycosyltransferase</fullName>
    </recommendedName>
</protein>
<accession>A0A9D6Z5K7</accession>
<proteinExistence type="predicted"/>
<reference evidence="1" key="1">
    <citation type="submission" date="2020-07" db="EMBL/GenBank/DDBJ databases">
        <title>Huge and variable diversity of episymbiotic CPR bacteria and DPANN archaea in groundwater ecosystems.</title>
        <authorList>
            <person name="He C.Y."/>
            <person name="Keren R."/>
            <person name="Whittaker M."/>
            <person name="Farag I.F."/>
            <person name="Doudna J."/>
            <person name="Cate J.H.D."/>
            <person name="Banfield J.F."/>
        </authorList>
    </citation>
    <scope>NUCLEOTIDE SEQUENCE</scope>
    <source>
        <strain evidence="1">NC_groundwater_1664_Pr3_B-0.1um_52_9</strain>
    </source>
</reference>
<dbReference type="SUPFAM" id="SSF53756">
    <property type="entry name" value="UDP-Glycosyltransferase/glycogen phosphorylase"/>
    <property type="match status" value="1"/>
</dbReference>